<accession>A0A2S8GCX1</accession>
<dbReference type="Gene3D" id="3.30.450.380">
    <property type="match status" value="1"/>
</dbReference>
<dbReference type="PANTHER" id="PTHR30486">
    <property type="entry name" value="TWITCHING MOTILITY PROTEIN PILT"/>
    <property type="match status" value="1"/>
</dbReference>
<dbReference type="GO" id="GO:0016887">
    <property type="term" value="F:ATP hydrolysis activity"/>
    <property type="evidence" value="ECO:0007669"/>
    <property type="project" value="InterPro"/>
</dbReference>
<evidence type="ECO:0000313" key="4">
    <source>
        <dbReference type="Proteomes" id="UP000237819"/>
    </source>
</evidence>
<dbReference type="InterPro" id="IPR001482">
    <property type="entry name" value="T2SS/T4SS_dom"/>
</dbReference>
<proteinExistence type="inferred from homology"/>
<dbReference type="InterPro" id="IPR027417">
    <property type="entry name" value="P-loop_NTPase"/>
</dbReference>
<comment type="caution">
    <text evidence="3">The sequence shown here is derived from an EMBL/GenBank/DDBJ whole genome shotgun (WGS) entry which is preliminary data.</text>
</comment>
<protein>
    <submittedName>
        <fullName evidence="3">Pilus assembly protein CpaF</fullName>
    </submittedName>
</protein>
<dbReference type="EMBL" id="PUHZ01000025">
    <property type="protein sequence ID" value="PQO42150.1"/>
    <property type="molecule type" value="Genomic_DNA"/>
</dbReference>
<comment type="similarity">
    <text evidence="1">Belongs to the GSP E family.</text>
</comment>
<organism evidence="3 4">
    <name type="scientific">Blastopirellula marina</name>
    <dbReference type="NCBI Taxonomy" id="124"/>
    <lineage>
        <taxon>Bacteria</taxon>
        <taxon>Pseudomonadati</taxon>
        <taxon>Planctomycetota</taxon>
        <taxon>Planctomycetia</taxon>
        <taxon>Pirellulales</taxon>
        <taxon>Pirellulaceae</taxon>
        <taxon>Blastopirellula</taxon>
    </lineage>
</organism>
<dbReference type="PANTHER" id="PTHR30486:SF15">
    <property type="entry name" value="TYPE II_IV SECRETION SYSTEM ATPASE"/>
    <property type="match status" value="1"/>
</dbReference>
<dbReference type="Gene3D" id="3.40.50.300">
    <property type="entry name" value="P-loop containing nucleotide triphosphate hydrolases"/>
    <property type="match status" value="1"/>
</dbReference>
<dbReference type="Proteomes" id="UP000237819">
    <property type="component" value="Unassembled WGS sequence"/>
</dbReference>
<dbReference type="CDD" id="cd01130">
    <property type="entry name" value="VirB11-like_ATPase"/>
    <property type="match status" value="1"/>
</dbReference>
<dbReference type="Pfam" id="PF00437">
    <property type="entry name" value="T2SSE"/>
    <property type="match status" value="1"/>
</dbReference>
<dbReference type="AlphaFoldDB" id="A0A2S8GCX1"/>
<evidence type="ECO:0000259" key="2">
    <source>
        <dbReference type="Pfam" id="PF00437"/>
    </source>
</evidence>
<reference evidence="3 4" key="1">
    <citation type="submission" date="2018-02" db="EMBL/GenBank/DDBJ databases">
        <title>Comparative genomes isolates from brazilian mangrove.</title>
        <authorList>
            <person name="Araujo J.E."/>
            <person name="Taketani R.G."/>
            <person name="Silva M.C.P."/>
            <person name="Loureco M.V."/>
            <person name="Andreote F.D."/>
        </authorList>
    </citation>
    <scope>NUCLEOTIDE SEQUENCE [LARGE SCALE GENOMIC DNA]</scope>
    <source>
        <strain evidence="3 4">Nap-Phe MGV</strain>
    </source>
</reference>
<feature type="domain" description="Bacterial type II secretion system protein E" evidence="2">
    <location>
        <begin position="86"/>
        <end position="359"/>
    </location>
</feature>
<dbReference type="SUPFAM" id="SSF52540">
    <property type="entry name" value="P-loop containing nucleoside triphosphate hydrolases"/>
    <property type="match status" value="1"/>
</dbReference>
<evidence type="ECO:0000313" key="3">
    <source>
        <dbReference type="EMBL" id="PQO42150.1"/>
    </source>
</evidence>
<name>A0A2S8GCX1_9BACT</name>
<dbReference type="OrthoDB" id="9810761at2"/>
<evidence type="ECO:0000256" key="1">
    <source>
        <dbReference type="ARBA" id="ARBA00006611"/>
    </source>
</evidence>
<sequence>MIRFLSSGSQSEAPLSEIDFQRLKSEIHQQIVESLDLSLVAQIDDERMRDNVRNLAQEAIRAHRPKVDKGLHERLQKELQDEVFGLGPLEPLMEDPTISDILVNNAHEIFLERHGRLERTDIVFADDAHLMRIIQRVVARVGRRIDEVSPMVDARLADGSRINAIVPPLALNGPKLSIRRFGVEHLQLEKLLENDTLDPRMVAFLSAAVAGRVSFMISGGTGAGKTTMLNALSKSIPEDERIVTIEDSAELLLQHAHVVGMETRPANSEGQGAVTPRDLVRNSLRMRPDRILVGEVRGAEALDMLQAMNTGHEGSLTTIHANDAVDALHRLEMMVAMAGYELPIGVVRRYVASGIRVIVHVARLKGGVRKVMRVAEITGSEGGEYQLNDIFKFEHQGLDADGKATGRFVATGYQPRCLNRFQETGIEIDSRIFQAS</sequence>
<gene>
    <name evidence="3" type="ORF">C5Y93_27780</name>
</gene>
<dbReference type="InterPro" id="IPR050921">
    <property type="entry name" value="T4SS_GSP_E_ATPase"/>
</dbReference>
<dbReference type="RefSeq" id="WP_105338732.1">
    <property type="nucleotide sequence ID" value="NZ_PUHZ01000025.1"/>
</dbReference>